<dbReference type="GO" id="GO:0016765">
    <property type="term" value="F:transferase activity, transferring alkyl or aryl (other than methyl) groups"/>
    <property type="evidence" value="ECO:0007669"/>
    <property type="project" value="InterPro"/>
</dbReference>
<dbReference type="OrthoDB" id="5392033at2759"/>
<dbReference type="STRING" id="1392250.A0A2I2FW17"/>
<dbReference type="Pfam" id="PF11991">
    <property type="entry name" value="Trp_DMAT"/>
    <property type="match status" value="1"/>
</dbReference>
<feature type="binding site" evidence="3">
    <location>
        <position position="262"/>
    </location>
    <ligand>
        <name>dimethylallyl diphosphate</name>
        <dbReference type="ChEBI" id="CHEBI:57623"/>
    </ligand>
</feature>
<dbReference type="VEuPathDB" id="FungiDB:P170DRAFT_415603"/>
<dbReference type="PIRSF" id="PIRSF000509">
    <property type="entry name" value="Trp_DMAT"/>
    <property type="match status" value="1"/>
</dbReference>
<feature type="binding site" evidence="3">
    <location>
        <position position="410"/>
    </location>
    <ligand>
        <name>dimethylallyl diphosphate</name>
        <dbReference type="ChEBI" id="CHEBI:57623"/>
    </ligand>
</feature>
<organism evidence="4 5">
    <name type="scientific">Aspergillus steynii IBT 23096</name>
    <dbReference type="NCBI Taxonomy" id="1392250"/>
    <lineage>
        <taxon>Eukaryota</taxon>
        <taxon>Fungi</taxon>
        <taxon>Dikarya</taxon>
        <taxon>Ascomycota</taxon>
        <taxon>Pezizomycotina</taxon>
        <taxon>Eurotiomycetes</taxon>
        <taxon>Eurotiomycetidae</taxon>
        <taxon>Eurotiales</taxon>
        <taxon>Aspergillaceae</taxon>
        <taxon>Aspergillus</taxon>
        <taxon>Aspergillus subgen. Circumdati</taxon>
    </lineage>
</organism>
<sequence>MADSQKPATLLSKPFYVLSGSFNFSNRDHARWWYSTAPMFAAMMARANYDVHAQYKFLCIHREVFIPALGPYPERGQPMRWKSHLTRFGLPFELSFNYSKSLLRFAFEPLGPRTGTVEDLFNTQAAGPVLQVLKTMVPRLDLEWFDHFTKALVVSDEETRSLYEANIPIPVFKSQIILGADLAPSGDMVLKAYVYPRIKSIATSMPKETLMFDAVKAVDSERRLAPALSILEEFMAERAPTLIGHFLSCDLVQPSDSRIKVYCIERQLNLASIENIWTLNGRRMDTETMEGLQMLRELWQLLPITEGLCPLPDCFYEPGTSPHEQLPFIINFTLSPNNPLPEPQIYFPAFGQNDKIIAEGLATFFDRRGWGGLAQSYPTDLAAYHTDVYLGTANHLQAWVSFSYRERKPYMSVYLHGVDTCGVYQEAISVTKDRATDS</sequence>
<evidence type="ECO:0000256" key="2">
    <source>
        <dbReference type="ARBA" id="ARBA00022679"/>
    </source>
</evidence>
<proteinExistence type="inferred from homology"/>
<evidence type="ECO:0000256" key="1">
    <source>
        <dbReference type="ARBA" id="ARBA00010209"/>
    </source>
</evidence>
<feature type="binding site" evidence="3">
    <location>
        <position position="193"/>
    </location>
    <ligand>
        <name>dimethylallyl diphosphate</name>
        <dbReference type="ChEBI" id="CHEBI:57623"/>
    </ligand>
</feature>
<comment type="similarity">
    <text evidence="1">Belongs to the tryptophan dimethylallyltransferase family.</text>
</comment>
<dbReference type="CDD" id="cd13929">
    <property type="entry name" value="PT-DMATS_CymD"/>
    <property type="match status" value="1"/>
</dbReference>
<evidence type="ECO:0000313" key="5">
    <source>
        <dbReference type="Proteomes" id="UP000234275"/>
    </source>
</evidence>
<evidence type="ECO:0000256" key="3">
    <source>
        <dbReference type="PIRSR" id="PIRSR000509-1"/>
    </source>
</evidence>
<feature type="binding site" evidence="3">
    <location>
        <position position="195"/>
    </location>
    <ligand>
        <name>L-tryptophan</name>
        <dbReference type="ChEBI" id="CHEBI:57912"/>
    </ligand>
</feature>
<protein>
    <submittedName>
        <fullName evidence="4">Dimethylallyl tryptophan synthase</fullName>
    </submittedName>
</protein>
<feature type="binding site" evidence="3">
    <location>
        <position position="346"/>
    </location>
    <ligand>
        <name>dimethylallyl diphosphate</name>
        <dbReference type="ChEBI" id="CHEBI:57623"/>
    </ligand>
</feature>
<feature type="binding site" evidence="3">
    <location>
        <position position="344"/>
    </location>
    <ligand>
        <name>dimethylallyl diphosphate</name>
        <dbReference type="ChEBI" id="CHEBI:57623"/>
    </ligand>
</feature>
<gene>
    <name evidence="4" type="ORF">P170DRAFT_415603</name>
</gene>
<dbReference type="InterPro" id="IPR017795">
    <property type="entry name" value="ABBA_NscD-like"/>
</dbReference>
<feature type="binding site" evidence="3">
    <location>
        <position position="414"/>
    </location>
    <ligand>
        <name>dimethylallyl diphosphate</name>
        <dbReference type="ChEBI" id="CHEBI:57623"/>
    </ligand>
</feature>
<keyword evidence="2" id="KW-0808">Transferase</keyword>
<dbReference type="NCBIfam" id="TIGR03429">
    <property type="entry name" value="arom_pren_DMATS"/>
    <property type="match status" value="1"/>
</dbReference>
<feature type="binding site" evidence="3">
    <location>
        <position position="104"/>
    </location>
    <ligand>
        <name>dimethylallyl diphosphate</name>
        <dbReference type="ChEBI" id="CHEBI:57623"/>
    </ligand>
</feature>
<keyword evidence="5" id="KW-1185">Reference proteome</keyword>
<feature type="binding site" evidence="3">
    <location>
        <position position="258"/>
    </location>
    <ligand>
        <name>dimethylallyl diphosphate</name>
        <dbReference type="ChEBI" id="CHEBI:57623"/>
    </ligand>
</feature>
<feature type="binding site" evidence="3">
    <location>
        <position position="191"/>
    </location>
    <ligand>
        <name>L-tryptophan</name>
        <dbReference type="ChEBI" id="CHEBI:57912"/>
    </ligand>
</feature>
<reference evidence="4 5" key="1">
    <citation type="submission" date="2016-12" db="EMBL/GenBank/DDBJ databases">
        <title>The genomes of Aspergillus section Nigri reveals drivers in fungal speciation.</title>
        <authorList>
            <consortium name="DOE Joint Genome Institute"/>
            <person name="Vesth T.C."/>
            <person name="Nybo J."/>
            <person name="Theobald S."/>
            <person name="Brandl J."/>
            <person name="Frisvad J.C."/>
            <person name="Nielsen K.F."/>
            <person name="Lyhne E.K."/>
            <person name="Kogle M.E."/>
            <person name="Kuo A."/>
            <person name="Riley R."/>
            <person name="Clum A."/>
            <person name="Nolan M."/>
            <person name="Lipzen A."/>
            <person name="Salamov A."/>
            <person name="Henrissat B."/>
            <person name="Wiebenga A."/>
            <person name="De Vries R.P."/>
            <person name="Grigoriev I.V."/>
            <person name="Mortensen U.H."/>
            <person name="Andersen M.R."/>
            <person name="Baker S.E."/>
        </authorList>
    </citation>
    <scope>NUCLEOTIDE SEQUENCE [LARGE SCALE GENOMIC DNA]</scope>
    <source>
        <strain evidence="4 5">IBT 23096</strain>
    </source>
</reference>
<dbReference type="InterPro" id="IPR033964">
    <property type="entry name" value="ABBA"/>
</dbReference>
<dbReference type="GeneID" id="36554768"/>
<dbReference type="SFLD" id="SFLDG01162">
    <property type="entry name" value="I"/>
    <property type="match status" value="1"/>
</dbReference>
<dbReference type="InterPro" id="IPR012148">
    <property type="entry name" value="ABBA_DMATS-like"/>
</dbReference>
<accession>A0A2I2FW17</accession>
<dbReference type="RefSeq" id="XP_024700141.1">
    <property type="nucleotide sequence ID" value="XM_024847069.1"/>
</dbReference>
<feature type="binding site" evidence="3">
    <location>
        <position position="260"/>
    </location>
    <ligand>
        <name>dimethylallyl diphosphate</name>
        <dbReference type="ChEBI" id="CHEBI:57623"/>
    </ligand>
</feature>
<evidence type="ECO:0000313" key="4">
    <source>
        <dbReference type="EMBL" id="PLB44839.1"/>
    </source>
</evidence>
<feature type="binding site" evidence="3">
    <location>
        <position position="93"/>
    </location>
    <ligand>
        <name>L-tryptophan</name>
        <dbReference type="ChEBI" id="CHEBI:57912"/>
    </ligand>
</feature>
<dbReference type="GO" id="GO:0009820">
    <property type="term" value="P:alkaloid metabolic process"/>
    <property type="evidence" value="ECO:0007669"/>
    <property type="project" value="InterPro"/>
</dbReference>
<dbReference type="Proteomes" id="UP000234275">
    <property type="component" value="Unassembled WGS sequence"/>
</dbReference>
<dbReference type="AlphaFoldDB" id="A0A2I2FW17"/>
<name>A0A2I2FW17_9EURO</name>
<dbReference type="EMBL" id="MSFO01000008">
    <property type="protein sequence ID" value="PLB44839.1"/>
    <property type="molecule type" value="Genomic_DNA"/>
</dbReference>
<comment type="caution">
    <text evidence="4">The sequence shown here is derived from an EMBL/GenBank/DDBJ whole genome shotgun (WGS) entry which is preliminary data.</text>
</comment>
<dbReference type="PANTHER" id="PTHR40627:SF3">
    <property type="entry name" value="PRENYLTRANSFERASE ASQH2-RELATED"/>
    <property type="match status" value="1"/>
</dbReference>
<dbReference type="PANTHER" id="PTHR40627">
    <property type="entry name" value="INDOLE PRENYLTRANSFERASE TDIB-RELATED"/>
    <property type="match status" value="1"/>
</dbReference>
<dbReference type="SFLD" id="SFLDS00036">
    <property type="entry name" value="Aromatic_Prenyltransferase"/>
    <property type="match status" value="1"/>
</dbReference>